<dbReference type="Proteomes" id="UP000037510">
    <property type="component" value="Unassembled WGS sequence"/>
</dbReference>
<comment type="caution">
    <text evidence="2">Lacks conserved residue(s) required for the propagation of feature annotation.</text>
</comment>
<feature type="domain" description="Sema" evidence="3">
    <location>
        <begin position="1"/>
        <end position="265"/>
    </location>
</feature>
<accession>A0A0L7LI00</accession>
<dbReference type="SMART" id="SM00630">
    <property type="entry name" value="Sema"/>
    <property type="match status" value="1"/>
</dbReference>
<dbReference type="GO" id="GO:0005886">
    <property type="term" value="C:plasma membrane"/>
    <property type="evidence" value="ECO:0007669"/>
    <property type="project" value="TreeGrafter"/>
</dbReference>
<dbReference type="GO" id="GO:0030335">
    <property type="term" value="P:positive regulation of cell migration"/>
    <property type="evidence" value="ECO:0007669"/>
    <property type="project" value="TreeGrafter"/>
</dbReference>
<dbReference type="InterPro" id="IPR015943">
    <property type="entry name" value="WD40/YVTN_repeat-like_dom_sf"/>
</dbReference>
<dbReference type="SUPFAM" id="SSF101912">
    <property type="entry name" value="Sema domain"/>
    <property type="match status" value="1"/>
</dbReference>
<dbReference type="InterPro" id="IPR036352">
    <property type="entry name" value="Semap_dom_sf"/>
</dbReference>
<reference evidence="4 5" key="1">
    <citation type="journal article" date="2015" name="Genome Biol. Evol.">
        <title>The genome of winter moth (Operophtera brumata) provides a genomic perspective on sexual dimorphism and phenology.</title>
        <authorList>
            <person name="Derks M.F."/>
            <person name="Smit S."/>
            <person name="Salis L."/>
            <person name="Schijlen E."/>
            <person name="Bossers A."/>
            <person name="Mateman C."/>
            <person name="Pijl A.S."/>
            <person name="de Ridder D."/>
            <person name="Groenen M.A."/>
            <person name="Visser M.E."/>
            <person name="Megens H.J."/>
        </authorList>
    </citation>
    <scope>NUCLEOTIDE SEQUENCE [LARGE SCALE GENOMIC DNA]</scope>
    <source>
        <strain evidence="4">WM2013NL</strain>
        <tissue evidence="4">Head and thorax</tissue>
    </source>
</reference>
<organism evidence="4 5">
    <name type="scientific">Operophtera brumata</name>
    <name type="common">Winter moth</name>
    <name type="synonym">Phalaena brumata</name>
    <dbReference type="NCBI Taxonomy" id="104452"/>
    <lineage>
        <taxon>Eukaryota</taxon>
        <taxon>Metazoa</taxon>
        <taxon>Ecdysozoa</taxon>
        <taxon>Arthropoda</taxon>
        <taxon>Hexapoda</taxon>
        <taxon>Insecta</taxon>
        <taxon>Pterygota</taxon>
        <taxon>Neoptera</taxon>
        <taxon>Endopterygota</taxon>
        <taxon>Lepidoptera</taxon>
        <taxon>Glossata</taxon>
        <taxon>Ditrysia</taxon>
        <taxon>Geometroidea</taxon>
        <taxon>Geometridae</taxon>
        <taxon>Larentiinae</taxon>
        <taxon>Operophtera</taxon>
    </lineage>
</organism>
<dbReference type="GO" id="GO:0045499">
    <property type="term" value="F:chemorepellent activity"/>
    <property type="evidence" value="ECO:0007669"/>
    <property type="project" value="TreeGrafter"/>
</dbReference>
<evidence type="ECO:0000256" key="1">
    <source>
        <dbReference type="ARBA" id="ARBA00022782"/>
    </source>
</evidence>
<sequence>MNEERNTLYVGAMDNLLLEASNVARCVSKGKSEPFECRNHIRVLQPLGDGKRLYVCGTNAHSPKDWVVYLNLTHLPRHEYVPGVGLGVAKCPYDPADNSTAVWVTEGNPGGLEAVYAGTNAEFTKADPVIFRNDLFDFSTETNFVGSFDVGEYVLFFFRETAVEFMNCGKAVYSRVARVCKHDTGGKHILSQNWATYLKARLNCSIPGEFPFYFDEIQSVYQMPADTSKFYAAFTTGASDGLVGSAICTFTMEDIQEAFAGRFKE</sequence>
<dbReference type="Gene3D" id="2.130.10.10">
    <property type="entry name" value="YVTN repeat-like/Quinoprotein amine dehydrogenase"/>
    <property type="match status" value="1"/>
</dbReference>
<evidence type="ECO:0000259" key="3">
    <source>
        <dbReference type="PROSITE" id="PS51004"/>
    </source>
</evidence>
<keyword evidence="5" id="KW-1185">Reference proteome</keyword>
<dbReference type="InterPro" id="IPR001627">
    <property type="entry name" value="Semap_dom"/>
</dbReference>
<dbReference type="GO" id="GO:0071526">
    <property type="term" value="P:semaphorin-plexin signaling pathway"/>
    <property type="evidence" value="ECO:0007669"/>
    <property type="project" value="TreeGrafter"/>
</dbReference>
<keyword evidence="1" id="KW-0221">Differentiation</keyword>
<name>A0A0L7LI00_OPEBR</name>
<dbReference type="PANTHER" id="PTHR11036:SF90">
    <property type="entry name" value="SEMAPHORIN 2B, ISOFORM D-RELATED"/>
    <property type="match status" value="1"/>
</dbReference>
<dbReference type="PROSITE" id="PS51004">
    <property type="entry name" value="SEMA"/>
    <property type="match status" value="1"/>
</dbReference>
<dbReference type="EMBL" id="JTDY01001042">
    <property type="protein sequence ID" value="KOB75035.1"/>
    <property type="molecule type" value="Genomic_DNA"/>
</dbReference>
<proteinExistence type="predicted"/>
<comment type="caution">
    <text evidence="4">The sequence shown here is derived from an EMBL/GenBank/DDBJ whole genome shotgun (WGS) entry which is preliminary data.</text>
</comment>
<dbReference type="GO" id="GO:0030215">
    <property type="term" value="F:semaphorin receptor binding"/>
    <property type="evidence" value="ECO:0007669"/>
    <property type="project" value="InterPro"/>
</dbReference>
<protein>
    <submittedName>
        <fullName evidence="4">Putative semaphorin 2a</fullName>
    </submittedName>
</protein>
<dbReference type="Pfam" id="PF01403">
    <property type="entry name" value="Sema"/>
    <property type="match status" value="1"/>
</dbReference>
<dbReference type="InterPro" id="IPR027231">
    <property type="entry name" value="Semaphorin"/>
</dbReference>
<evidence type="ECO:0000256" key="2">
    <source>
        <dbReference type="PROSITE-ProRule" id="PRU00352"/>
    </source>
</evidence>
<feature type="non-terminal residue" evidence="4">
    <location>
        <position position="265"/>
    </location>
</feature>
<feature type="non-terminal residue" evidence="4">
    <location>
        <position position="1"/>
    </location>
</feature>
<gene>
    <name evidence="4" type="ORF">OBRU01_08123</name>
</gene>
<dbReference type="PANTHER" id="PTHR11036">
    <property type="entry name" value="SEMAPHORIN"/>
    <property type="match status" value="1"/>
</dbReference>
<dbReference type="GO" id="GO:0007411">
    <property type="term" value="P:axon guidance"/>
    <property type="evidence" value="ECO:0007669"/>
    <property type="project" value="TreeGrafter"/>
</dbReference>
<evidence type="ECO:0000313" key="4">
    <source>
        <dbReference type="EMBL" id="KOB75035.1"/>
    </source>
</evidence>
<dbReference type="STRING" id="104452.A0A0L7LI00"/>
<dbReference type="AlphaFoldDB" id="A0A0L7LI00"/>
<evidence type="ECO:0000313" key="5">
    <source>
        <dbReference type="Proteomes" id="UP000037510"/>
    </source>
</evidence>